<sequence length="492" mass="56902">MINKIIKKMNKKPLKTLRKLSSESIVEVPKDDLIDWNFILCLKSVTRYLLIPEKVELSQSNQFLRLILKPILFKSVDSCNYIQLMCLSGKRSKFSGQNIIDYEVGKFEKKFNIIKDYVMELNLDIGFNTYLLLPIAISCPHLTKLDINSLTIPLTTFKIVLSGLKYLEVLSLIDLTLIEWANSDVGDNIDLPYNIKKLATIKCRISLSSISEDPLQLGFNYTISPARTSYVHFLTKKLHKLEEFTFGGYESKYIFKLNRFLSRHPTIRSLSISIDLIDQPLLNLLSGSHELEELTLIGTVQFPIRINTLEFPTFYHLKQFSLRFSNPQFEPIKTKLYKAFPNIGKITMYFSSGFYEFMRKLILRSPLLHTLVLLDETGKALIKNPLPPNNIRKLVLKYFDSRFINLNSFKNCFQLQHVVVYNNEFLKNTQESFTVLKEHYGRFRCWNCFVYKDLINCYRIREVLGSNGQYANTIASTSSSGSNNSTALLLKS</sequence>
<dbReference type="Proteomes" id="UP000070444">
    <property type="component" value="Unassembled WGS sequence"/>
</dbReference>
<name>A0A137P4C3_CONC2</name>
<gene>
    <name evidence="1" type="ORF">CONCODRAFT_165439</name>
</gene>
<evidence type="ECO:0000313" key="1">
    <source>
        <dbReference type="EMBL" id="KXN69843.1"/>
    </source>
</evidence>
<dbReference type="AlphaFoldDB" id="A0A137P4C3"/>
<accession>A0A137P4C3</accession>
<dbReference type="Gene3D" id="3.80.10.10">
    <property type="entry name" value="Ribonuclease Inhibitor"/>
    <property type="match status" value="1"/>
</dbReference>
<dbReference type="InterPro" id="IPR032675">
    <property type="entry name" value="LRR_dom_sf"/>
</dbReference>
<dbReference type="EMBL" id="KQ964521">
    <property type="protein sequence ID" value="KXN69843.1"/>
    <property type="molecule type" value="Genomic_DNA"/>
</dbReference>
<reference evidence="1 2" key="1">
    <citation type="journal article" date="2015" name="Genome Biol. Evol.">
        <title>Phylogenomic analyses indicate that early fungi evolved digesting cell walls of algal ancestors of land plants.</title>
        <authorList>
            <person name="Chang Y."/>
            <person name="Wang S."/>
            <person name="Sekimoto S."/>
            <person name="Aerts A.L."/>
            <person name="Choi C."/>
            <person name="Clum A."/>
            <person name="LaButti K.M."/>
            <person name="Lindquist E.A."/>
            <person name="Yee Ngan C."/>
            <person name="Ohm R.A."/>
            <person name="Salamov A.A."/>
            <person name="Grigoriev I.V."/>
            <person name="Spatafora J.W."/>
            <person name="Berbee M.L."/>
        </authorList>
    </citation>
    <scope>NUCLEOTIDE SEQUENCE [LARGE SCALE GENOMIC DNA]</scope>
    <source>
        <strain evidence="1 2">NRRL 28638</strain>
    </source>
</reference>
<protein>
    <submittedName>
        <fullName evidence="1">Uncharacterized protein</fullName>
    </submittedName>
</protein>
<organism evidence="1 2">
    <name type="scientific">Conidiobolus coronatus (strain ATCC 28846 / CBS 209.66 / NRRL 28638)</name>
    <name type="common">Delacroixia coronata</name>
    <dbReference type="NCBI Taxonomy" id="796925"/>
    <lineage>
        <taxon>Eukaryota</taxon>
        <taxon>Fungi</taxon>
        <taxon>Fungi incertae sedis</taxon>
        <taxon>Zoopagomycota</taxon>
        <taxon>Entomophthoromycotina</taxon>
        <taxon>Entomophthoromycetes</taxon>
        <taxon>Entomophthorales</taxon>
        <taxon>Ancylistaceae</taxon>
        <taxon>Conidiobolus</taxon>
    </lineage>
</organism>
<keyword evidence="2" id="KW-1185">Reference proteome</keyword>
<evidence type="ECO:0000313" key="2">
    <source>
        <dbReference type="Proteomes" id="UP000070444"/>
    </source>
</evidence>
<proteinExistence type="predicted"/>
<dbReference type="SUPFAM" id="SSF52047">
    <property type="entry name" value="RNI-like"/>
    <property type="match status" value="1"/>
</dbReference>